<dbReference type="Pfam" id="PF22969">
    <property type="entry name" value="Ig_NUP210_2nd"/>
    <property type="match status" value="1"/>
</dbReference>
<dbReference type="PANTHER" id="PTHR23019">
    <property type="entry name" value="NUCLEAR PORE MEMBRANE GLYCOPROTEIN GP210-RELATED"/>
    <property type="match status" value="1"/>
</dbReference>
<evidence type="ECO:0000313" key="3">
    <source>
        <dbReference type="EMBL" id="CEM45616.1"/>
    </source>
</evidence>
<dbReference type="VEuPathDB" id="CryptoDB:Cvel_1184"/>
<protein>
    <recommendedName>
        <fullName evidence="2">NUP210 Ig-like domain-containing protein</fullName>
    </recommendedName>
</protein>
<sequence length="776" mass="85380">MRRLVAGGCFDWSVEEGQVVVLSVRTLEEICREEAAARAAVTERQETDEGMAAGRGPPRGGGPGGPCPNIAVVRVNEPDEFDRTFLRATERDSAERLRAEVKIARLDSLEIVTRSRRLNVHVLEDVEVVGRDAEGNVFSSLEGMKFKWTLLASKQPEGLQDVLPTEILKFVGSDETARITVQGARTGRVLMRVECLEEESGYGGMQTEVEIAVLEPFLIAPSHLAVPPGAFFRVQLRTRGAPGEAEIAGAVPEPFVNFLLTVSGADPQLRVLDGQRGAVMAKNEDVFSARSPHIRLVATDIRIAENFEESKIAVLAVDILGARLTSLRSLQRAVEDAEEEANSRRPRASKRGGRGRGASQQQQPQREEARIAEGNATAIEPGETLRRLKEALMAPENEGLLEGLFYTSVRPFARPPPILQIQVPGFSDELENQMAHFDLHKRQGDIKRWSDEAISEREWILVEGRKYFIEIALFSQVYFSDRPKAEPELRALTIPENMDFGVECRGDADGRGDLMACPVDILAQSAAKAVLSIDARRLGSGEFLFDTAGPLPTAATIAEGQGAEERFDSLRAGHARDVWVTQKTARRRFRVLEPLRLAKGTPRVIVLLTSHSYLMKVEGGSGDVRFVSSHQGFVTVDSAGLLRGLSPGTSEVRIVDNKLGPEEQLVVRVVVVGKIEELRAGAGSDVIESGTQDLAFVFCHSRPALLVSVPDHFRESHRREGRLWGEGEGREAVNFQDYLRVANCSGVAKQASGSQVAENFFRDESNKWEWSLFVVL</sequence>
<gene>
    <name evidence="3" type="ORF">Cvel_1184</name>
</gene>
<evidence type="ECO:0000256" key="1">
    <source>
        <dbReference type="SAM" id="MobiDB-lite"/>
    </source>
</evidence>
<accession>A0A0G4HMP0</accession>
<proteinExistence type="predicted"/>
<reference evidence="3" key="1">
    <citation type="submission" date="2014-11" db="EMBL/GenBank/DDBJ databases">
        <authorList>
            <person name="Otto D Thomas"/>
            <person name="Naeem Raeece"/>
        </authorList>
    </citation>
    <scope>NUCLEOTIDE SEQUENCE</scope>
</reference>
<dbReference type="AlphaFoldDB" id="A0A0G4HMP0"/>
<dbReference type="InterPro" id="IPR055097">
    <property type="entry name" value="Ig_NUP210_2nd"/>
</dbReference>
<dbReference type="EMBL" id="CDMZ01003229">
    <property type="protein sequence ID" value="CEM45616.1"/>
    <property type="molecule type" value="Genomic_DNA"/>
</dbReference>
<feature type="domain" description="NUP210 Ig-like" evidence="2">
    <location>
        <begin position="123"/>
        <end position="177"/>
    </location>
</feature>
<feature type="region of interest" description="Disordered" evidence="1">
    <location>
        <begin position="39"/>
        <end position="67"/>
    </location>
</feature>
<feature type="region of interest" description="Disordered" evidence="1">
    <location>
        <begin position="336"/>
        <end position="377"/>
    </location>
</feature>
<dbReference type="PANTHER" id="PTHR23019:SF0">
    <property type="entry name" value="NUCLEAR PORE MEMBRANE GLYCOPROTEIN 210"/>
    <property type="match status" value="1"/>
</dbReference>
<dbReference type="InterPro" id="IPR045197">
    <property type="entry name" value="NUP210-like"/>
</dbReference>
<name>A0A0G4HMP0_9ALVE</name>
<organism evidence="3">
    <name type="scientific">Chromera velia CCMP2878</name>
    <dbReference type="NCBI Taxonomy" id="1169474"/>
    <lineage>
        <taxon>Eukaryota</taxon>
        <taxon>Sar</taxon>
        <taxon>Alveolata</taxon>
        <taxon>Colpodellida</taxon>
        <taxon>Chromeraceae</taxon>
        <taxon>Chromera</taxon>
    </lineage>
</organism>
<evidence type="ECO:0000259" key="2">
    <source>
        <dbReference type="Pfam" id="PF22969"/>
    </source>
</evidence>
<feature type="compositionally biased region" description="Basic residues" evidence="1">
    <location>
        <begin position="344"/>
        <end position="354"/>
    </location>
</feature>